<feature type="region of interest" description="Disordered" evidence="1">
    <location>
        <begin position="229"/>
        <end position="258"/>
    </location>
</feature>
<organism evidence="2 3">
    <name type="scientific">Knipowitschia caucasica</name>
    <name type="common">Caucasian dwarf goby</name>
    <name type="synonym">Pomatoschistus caucasicus</name>
    <dbReference type="NCBI Taxonomy" id="637954"/>
    <lineage>
        <taxon>Eukaryota</taxon>
        <taxon>Metazoa</taxon>
        <taxon>Chordata</taxon>
        <taxon>Craniata</taxon>
        <taxon>Vertebrata</taxon>
        <taxon>Euteleostomi</taxon>
        <taxon>Actinopterygii</taxon>
        <taxon>Neopterygii</taxon>
        <taxon>Teleostei</taxon>
        <taxon>Neoteleostei</taxon>
        <taxon>Acanthomorphata</taxon>
        <taxon>Gobiaria</taxon>
        <taxon>Gobiiformes</taxon>
        <taxon>Gobioidei</taxon>
        <taxon>Gobiidae</taxon>
        <taxon>Gobiinae</taxon>
        <taxon>Knipowitschia</taxon>
    </lineage>
</organism>
<dbReference type="EMBL" id="OZ035836">
    <property type="protein sequence ID" value="CAL1580014.1"/>
    <property type="molecule type" value="Genomic_DNA"/>
</dbReference>
<feature type="compositionally biased region" description="Gly residues" evidence="1">
    <location>
        <begin position="229"/>
        <end position="243"/>
    </location>
</feature>
<feature type="compositionally biased region" description="Gly residues" evidence="1">
    <location>
        <begin position="45"/>
        <end position="68"/>
    </location>
</feature>
<accession>A0AAV2JXH7</accession>
<protein>
    <submittedName>
        <fullName evidence="2">Uncharacterized protein</fullName>
    </submittedName>
</protein>
<feature type="compositionally biased region" description="Basic and acidic residues" evidence="1">
    <location>
        <begin position="11"/>
        <end position="25"/>
    </location>
</feature>
<evidence type="ECO:0000313" key="3">
    <source>
        <dbReference type="Proteomes" id="UP001497482"/>
    </source>
</evidence>
<evidence type="ECO:0000256" key="1">
    <source>
        <dbReference type="SAM" id="MobiDB-lite"/>
    </source>
</evidence>
<reference evidence="2 3" key="1">
    <citation type="submission" date="2024-04" db="EMBL/GenBank/DDBJ databases">
        <authorList>
            <person name="Waldvogel A.-M."/>
            <person name="Schoenle A."/>
        </authorList>
    </citation>
    <scope>NUCLEOTIDE SEQUENCE [LARGE SCALE GENOMIC DNA]</scope>
</reference>
<proteinExistence type="predicted"/>
<gene>
    <name evidence="2" type="ORF">KC01_LOCUS10945</name>
</gene>
<dbReference type="Proteomes" id="UP001497482">
    <property type="component" value="Chromosome 14"/>
</dbReference>
<keyword evidence="3" id="KW-1185">Reference proteome</keyword>
<name>A0AAV2JXH7_KNICA</name>
<feature type="compositionally biased region" description="Gly residues" evidence="1">
    <location>
        <begin position="26"/>
        <end position="36"/>
    </location>
</feature>
<feature type="region of interest" description="Disordered" evidence="1">
    <location>
        <begin position="1"/>
        <end position="142"/>
    </location>
</feature>
<dbReference type="AlphaFoldDB" id="A0AAV2JXH7"/>
<sequence length="258" mass="26157">MGARRGVSVRVLREPLPRGEAERGGGRGPGLTGFSGRGRRARWGGHAGHQRGTGLGGAGGGAEGGGIADGVTRAPGRRGIGARPPHPHRRGGHRGSAADGRQWRPTGEADAGRDRAGGVNLRGVGLSRPPRGGGSRLGVRQGIAPCSGGGRYRYRSTGGPGSWAGVPGRGGLCWAVSRGGAFVFLWWGGVFVVRPERALWKRASYGAGNRPGPRAVLAQLGQRGRAAGGVLGATRRGGTGGGTSRLHGRGGHTPVWGA</sequence>
<evidence type="ECO:0000313" key="2">
    <source>
        <dbReference type="EMBL" id="CAL1580014.1"/>
    </source>
</evidence>